<evidence type="ECO:0000313" key="5">
    <source>
        <dbReference type="EMBL" id="CCM00153.1"/>
    </source>
</evidence>
<name>J4G1E3_9APHY</name>
<reference evidence="5 6" key="1">
    <citation type="journal article" date="2012" name="Appl. Environ. Microbiol.">
        <title>Short-read sequencing for genomic analysis of the brown rot fungus Fibroporia radiculosa.</title>
        <authorList>
            <person name="Tang J.D."/>
            <person name="Perkins A.D."/>
            <person name="Sonstegard T.S."/>
            <person name="Schroeder S.G."/>
            <person name="Burgess S.C."/>
            <person name="Diehl S.V."/>
        </authorList>
    </citation>
    <scope>NUCLEOTIDE SEQUENCE [LARGE SCALE GENOMIC DNA]</scope>
    <source>
        <strain evidence="5 6">TFFH 294</strain>
    </source>
</reference>
<feature type="compositionally biased region" description="Polar residues" evidence="3">
    <location>
        <begin position="490"/>
        <end position="512"/>
    </location>
</feature>
<dbReference type="PROSITE" id="PS50003">
    <property type="entry name" value="PH_DOMAIN"/>
    <property type="match status" value="1"/>
</dbReference>
<dbReference type="SUPFAM" id="SSF50729">
    <property type="entry name" value="PH domain-like"/>
    <property type="match status" value="1"/>
</dbReference>
<feature type="compositionally biased region" description="Basic and acidic residues" evidence="3">
    <location>
        <begin position="621"/>
        <end position="630"/>
    </location>
</feature>
<dbReference type="GO" id="GO:0005525">
    <property type="term" value="F:GTP binding"/>
    <property type="evidence" value="ECO:0007669"/>
    <property type="project" value="TreeGrafter"/>
</dbReference>
<dbReference type="Proteomes" id="UP000006352">
    <property type="component" value="Unassembled WGS sequence"/>
</dbReference>
<dbReference type="SMART" id="SM00233">
    <property type="entry name" value="PH"/>
    <property type="match status" value="1"/>
</dbReference>
<dbReference type="STRING" id="599839.J4G1E3"/>
<feature type="compositionally biased region" description="Basic and acidic residues" evidence="3">
    <location>
        <begin position="465"/>
        <end position="477"/>
    </location>
</feature>
<dbReference type="Gene3D" id="2.30.29.30">
    <property type="entry name" value="Pleckstrin-homology domain (PH domain)/Phosphotyrosine-binding domain (PTB)"/>
    <property type="match status" value="1"/>
</dbReference>
<feature type="compositionally biased region" description="Polar residues" evidence="3">
    <location>
        <begin position="36"/>
        <end position="50"/>
    </location>
</feature>
<keyword evidence="6" id="KW-1185">Reference proteome</keyword>
<dbReference type="EMBL" id="HE796968">
    <property type="protein sequence ID" value="CCM00153.1"/>
    <property type="molecule type" value="Genomic_DNA"/>
</dbReference>
<dbReference type="PANTHER" id="PTHR36100:SF1">
    <property type="entry name" value="BUD SITE SELECTION PROTEIN 4"/>
    <property type="match status" value="1"/>
</dbReference>
<feature type="compositionally biased region" description="Basic and acidic residues" evidence="3">
    <location>
        <begin position="344"/>
        <end position="357"/>
    </location>
</feature>
<feature type="compositionally biased region" description="Low complexity" evidence="3">
    <location>
        <begin position="756"/>
        <end position="766"/>
    </location>
</feature>
<feature type="region of interest" description="Disordered" evidence="3">
    <location>
        <begin position="573"/>
        <end position="672"/>
    </location>
</feature>
<keyword evidence="1" id="KW-0132">Cell division</keyword>
<feature type="region of interest" description="Disordered" evidence="3">
    <location>
        <begin position="731"/>
        <end position="879"/>
    </location>
</feature>
<accession>J4G1E3</accession>
<keyword evidence="2" id="KW-0131">Cell cycle</keyword>
<evidence type="ECO:0000259" key="4">
    <source>
        <dbReference type="PROSITE" id="PS50003"/>
    </source>
</evidence>
<dbReference type="OrthoDB" id="2123378at2759"/>
<dbReference type="GeneID" id="24095064"/>
<dbReference type="Pfam" id="PF00169">
    <property type="entry name" value="PH"/>
    <property type="match status" value="1"/>
</dbReference>
<evidence type="ECO:0000256" key="3">
    <source>
        <dbReference type="SAM" id="MobiDB-lite"/>
    </source>
</evidence>
<feature type="compositionally biased region" description="Low complexity" evidence="3">
    <location>
        <begin position="306"/>
        <end position="329"/>
    </location>
</feature>
<feature type="compositionally biased region" description="Basic residues" evidence="3">
    <location>
        <begin position="831"/>
        <end position="843"/>
    </location>
</feature>
<feature type="compositionally biased region" description="Polar residues" evidence="3">
    <location>
        <begin position="258"/>
        <end position="273"/>
    </location>
</feature>
<protein>
    <recommendedName>
        <fullName evidence="4">PH domain-containing protein</fullName>
    </recommendedName>
</protein>
<dbReference type="InterPro" id="IPR052007">
    <property type="entry name" value="Bud4"/>
</dbReference>
<dbReference type="PANTHER" id="PTHR36100">
    <property type="entry name" value="BUD SITE SELECTION PROTEIN 4"/>
    <property type="match status" value="1"/>
</dbReference>
<evidence type="ECO:0000256" key="1">
    <source>
        <dbReference type="ARBA" id="ARBA00022618"/>
    </source>
</evidence>
<feature type="compositionally biased region" description="Acidic residues" evidence="3">
    <location>
        <begin position="200"/>
        <end position="225"/>
    </location>
</feature>
<evidence type="ECO:0000256" key="2">
    <source>
        <dbReference type="ARBA" id="ARBA00023306"/>
    </source>
</evidence>
<organism evidence="5 6">
    <name type="scientific">Fibroporia radiculosa</name>
    <dbReference type="NCBI Taxonomy" id="599839"/>
    <lineage>
        <taxon>Eukaryota</taxon>
        <taxon>Fungi</taxon>
        <taxon>Dikarya</taxon>
        <taxon>Basidiomycota</taxon>
        <taxon>Agaricomycotina</taxon>
        <taxon>Agaricomycetes</taxon>
        <taxon>Polyporales</taxon>
        <taxon>Fibroporiaceae</taxon>
        <taxon>Fibroporia</taxon>
    </lineage>
</organism>
<feature type="region of interest" description="Disordered" evidence="3">
    <location>
        <begin position="1"/>
        <end position="550"/>
    </location>
</feature>
<dbReference type="InterPro" id="IPR001849">
    <property type="entry name" value="PH_domain"/>
</dbReference>
<dbReference type="HOGENOM" id="CLU_004594_0_0_1"/>
<evidence type="ECO:0000313" key="6">
    <source>
        <dbReference type="Proteomes" id="UP000006352"/>
    </source>
</evidence>
<feature type="domain" description="PH" evidence="4">
    <location>
        <begin position="1196"/>
        <end position="1315"/>
    </location>
</feature>
<feature type="compositionally biased region" description="Pro residues" evidence="3">
    <location>
        <begin position="1088"/>
        <end position="1097"/>
    </location>
</feature>
<dbReference type="InParanoid" id="J4G1E3"/>
<feature type="compositionally biased region" description="Acidic residues" evidence="3">
    <location>
        <begin position="868"/>
        <end position="878"/>
    </location>
</feature>
<feature type="region of interest" description="Disordered" evidence="3">
    <location>
        <begin position="1078"/>
        <end position="1097"/>
    </location>
</feature>
<gene>
    <name evidence="5" type="ORF">FIBRA_02181</name>
</gene>
<proteinExistence type="predicted"/>
<feature type="compositionally biased region" description="Basic and acidic residues" evidence="3">
    <location>
        <begin position="794"/>
        <end position="807"/>
    </location>
</feature>
<dbReference type="RefSeq" id="XP_012179436.1">
    <property type="nucleotide sequence ID" value="XM_012324046.1"/>
</dbReference>
<dbReference type="GO" id="GO:0051301">
    <property type="term" value="P:cell division"/>
    <property type="evidence" value="ECO:0007669"/>
    <property type="project" value="UniProtKB-KW"/>
</dbReference>
<dbReference type="InterPro" id="IPR011993">
    <property type="entry name" value="PH-like_dom_sf"/>
</dbReference>
<sequence>MSAGLPLRDRLQSNEEDNGWLSRPITPLRIAKRDSPQQGTPLARRTSSSYKHLKHNHLVSKSPFRSQIPTPARPSTVLAPAPRRVSGEKRPRPPSMIDQAENEHPLGFKRRQSKGFQGLLQKEPVTKSPFRHGPSADAELDLPPPPPPPKVLRGPPISASPGRSSLVSKRLHGPRTVGNGSLTRRQRRKTVTFDERCDVVEFDVEEDEIDENPFDSEDSEDEVDSTGDLLEPPPTESESFDSLQLGDDSITGLVDSMLNENPQTPPHESQSLPPDTEAEDGVPYGRTHHAERILSAHHQNTEEVLPTTESISPAAASSPPPLTFSSTPPRATSPGLSMPLGRSTHSERRQAQRRDASDGVDEDVLMLPPSPSPAKRIGTLPCSRANRESLIPRMELPVPSPRERTDVSAEDPFELPHNSDEPLSTEMSRVVSYDGDSSMDPANLSIGNSEVSLDGVLRDDDVEEDPKNFEILSESHRSSLSPDGRGVQVEGNSSRPSTPLNGSESSALSTFSGFRFTSPIPRPRSNSPRFYGDLIMPRATRSSESLIPERVGSPLRHAAATMSLHDLAAIVSGTPENARFSRATFTAKGADRSPNTPEKQSEVDRPPSPQETKCEGMSGDRSFKEGDTESFHSPAPPPMSRDNHASHDGVVSIHTEPQAIDPPRPSVLARANTADEQSKYAFEGLRLDFEDGFTSSGKATFLDMEMSALGRGEVHLTDVSALDRFVESVAHGVPAGSQSPEDKDMTNPWEKQSPQSASGSGSASSHAHWKSESGPLRPESRAISRDSSASPPPRSKDAIRARDELIKAKKREARRREEQEALGVSVSARVKALHVGRPTRKRSMSMSDADAIGEDDSEKGKGKGSEFQLDDLPLDSEEDRLGDTIDRELRIREGLSKSRYRVREREGTIYASSETEKVSHLASAGDVDGGKAWKTVKRPSDMNEYAKQIRELRAQENSGKGHGKIFVRVLGLKNLVVPIPQQPTAMTCTLNNGIHFVTTPESRLSTECRIDQEFELIEHSKLEFTLTIRVRRDPHITAQLKANVPPLPPSRPAPLLVQPAPAPASKGGMRMFFRGSPKKPMKQLPQTQPLPVPSPPPVHRMTENLARYLKSDCTLARAFISFRDISTRCDTKLFETSYPLIGQRAETSTVSKTIQVGELVLQVFRLPPLPGVPNNQLPQSLEECHRGLRHIGWHKTTYYEGTLTQNGGDCQSWRRRHLRLTGANLIAFNDVTKRAIATIDLKKAIAVEDRRDPRITAINSASGAGNRSGFDELDGPYGVERSFRLVFPANQEIMFFADTDEEMARWLDILRAIVGRIPPYPLWAELVWQRQQETHSQAGYPQSQPVPLRHH</sequence>